<evidence type="ECO:0000259" key="13">
    <source>
        <dbReference type="Pfam" id="PF09084"/>
    </source>
</evidence>
<comment type="catalytic activity">
    <reaction evidence="11">
        <text>N(6)-(pyridoxal phosphate)-L-lysyl-[4-amino-5-hydroxymethyl-2-methylpyrimidine phosphate synthase] + L-histidyl-[4-amino-5-hydroxymethyl-2-methylpyrimidine phosphate synthase] + 2 Fe(3+) + 4 H2O = L-lysyl-[4-amino-5-hydroxymethyl-2-methylpyrimidine phosphate synthase] + (2S)-2-amino-5-hydroxy-4-oxopentanoyl-[4-amino-5-hydroxymethyl-2-methylpyrimidine phosphate synthase] + 4-amino-2-methyl-5-(phosphooxymethyl)pyrimidine + 3-oxopropanoate + 2 Fe(2+) + 2 H(+)</text>
        <dbReference type="Rhea" id="RHEA:65756"/>
        <dbReference type="Rhea" id="RHEA-COMP:16892"/>
        <dbReference type="Rhea" id="RHEA-COMP:16893"/>
        <dbReference type="Rhea" id="RHEA-COMP:16894"/>
        <dbReference type="Rhea" id="RHEA-COMP:16895"/>
        <dbReference type="ChEBI" id="CHEBI:15377"/>
        <dbReference type="ChEBI" id="CHEBI:15378"/>
        <dbReference type="ChEBI" id="CHEBI:29033"/>
        <dbReference type="ChEBI" id="CHEBI:29034"/>
        <dbReference type="ChEBI" id="CHEBI:29969"/>
        <dbReference type="ChEBI" id="CHEBI:29979"/>
        <dbReference type="ChEBI" id="CHEBI:33190"/>
        <dbReference type="ChEBI" id="CHEBI:58354"/>
        <dbReference type="ChEBI" id="CHEBI:143915"/>
        <dbReference type="ChEBI" id="CHEBI:157692"/>
    </reaction>
    <physiologicalReaction direction="left-to-right" evidence="11">
        <dbReference type="Rhea" id="RHEA:65757"/>
    </physiologicalReaction>
</comment>
<evidence type="ECO:0000256" key="3">
    <source>
        <dbReference type="ARBA" id="ARBA00009406"/>
    </source>
</evidence>
<keyword evidence="7" id="KW-0663">Pyridoxal phosphate</keyword>
<sequence length="350" mass="37649">MLTLTRRAALLAGFGLALAMSSAISSAAAQTPTPIRFTLDWKYQGIHSWYFVAQEKGYFRDEGLEVTIDQGEGSAATVTRIMSGAYDAGFGDINAVIQQASQKPADAPVMVYQVYNRPPFSVLTKADSGIDSIKELAGQKVGGPAGSAATRLLPALLARNGVAETSVEVLNMQPNLQEQMLIRGEVAASLVFNVTSYVNLIQQGQDPDTGFRWLDYADYGLDLYSNGVMVSQSLARDKPEAVKGLVRAINRAVKDVIADPASGVKALTAIEPLVDAKSEQRRVAFAFDTLMITPETRKIGLGDVDDARLGRSIDVMAEAYTLQDKPKVSQVFDRSFLPPPGERSIGPATN</sequence>
<dbReference type="Pfam" id="PF09084">
    <property type="entry name" value="NMT1"/>
    <property type="match status" value="1"/>
</dbReference>
<evidence type="ECO:0000256" key="5">
    <source>
        <dbReference type="ARBA" id="ARBA00022679"/>
    </source>
</evidence>
<comment type="caution">
    <text evidence="14">The sequence shown here is derived from an EMBL/GenBank/DDBJ whole genome shotgun (WGS) entry which is preliminary data.</text>
</comment>
<keyword evidence="5" id="KW-0808">Transferase</keyword>
<keyword evidence="15" id="KW-1185">Reference proteome</keyword>
<protein>
    <recommendedName>
        <fullName evidence="10">Thiamine pyrimidine synthase</fullName>
    </recommendedName>
</protein>
<evidence type="ECO:0000256" key="1">
    <source>
        <dbReference type="ARBA" id="ARBA00003469"/>
    </source>
</evidence>
<proteinExistence type="inferred from homology"/>
<dbReference type="RefSeq" id="WP_044428139.1">
    <property type="nucleotide sequence ID" value="NZ_BJYZ01000009.1"/>
</dbReference>
<dbReference type="GO" id="GO:0016740">
    <property type="term" value="F:transferase activity"/>
    <property type="evidence" value="ECO:0007669"/>
    <property type="project" value="UniProtKB-KW"/>
</dbReference>
<keyword evidence="6" id="KW-0479">Metal-binding</keyword>
<dbReference type="PANTHER" id="PTHR31528:SF1">
    <property type="entry name" value="4-AMINO-5-HYDROXYMETHYL-2-METHYLPYRIMIDINE PHOSPHATE SYNTHASE THI11-RELATED"/>
    <property type="match status" value="1"/>
</dbReference>
<dbReference type="Proteomes" id="UP000321523">
    <property type="component" value="Unassembled WGS sequence"/>
</dbReference>
<name>A0A512DPB2_9PROT</name>
<keyword evidence="9" id="KW-0408">Iron</keyword>
<gene>
    <name evidence="14" type="ORF">SAE02_24650</name>
</gene>
<dbReference type="PANTHER" id="PTHR31528">
    <property type="entry name" value="4-AMINO-5-HYDROXYMETHYL-2-METHYLPYRIMIDINE PHOSPHATE SYNTHASE THI11-RELATED"/>
    <property type="match status" value="1"/>
</dbReference>
<organism evidence="14 15">
    <name type="scientific">Skermanella aerolata</name>
    <dbReference type="NCBI Taxonomy" id="393310"/>
    <lineage>
        <taxon>Bacteria</taxon>
        <taxon>Pseudomonadati</taxon>
        <taxon>Pseudomonadota</taxon>
        <taxon>Alphaproteobacteria</taxon>
        <taxon>Rhodospirillales</taxon>
        <taxon>Azospirillaceae</taxon>
        <taxon>Skermanella</taxon>
    </lineage>
</organism>
<reference evidence="14 15" key="1">
    <citation type="submission" date="2019-07" db="EMBL/GenBank/DDBJ databases">
        <title>Whole genome shotgun sequence of Skermanella aerolata NBRC 106429.</title>
        <authorList>
            <person name="Hosoyama A."/>
            <person name="Uohara A."/>
            <person name="Ohji S."/>
            <person name="Ichikawa N."/>
        </authorList>
    </citation>
    <scope>NUCLEOTIDE SEQUENCE [LARGE SCALE GENOMIC DNA]</scope>
    <source>
        <strain evidence="14 15">NBRC 106429</strain>
    </source>
</reference>
<feature type="chain" id="PRO_5021737399" description="Thiamine pyrimidine synthase" evidence="12">
    <location>
        <begin position="28"/>
        <end position="350"/>
    </location>
</feature>
<dbReference type="OrthoDB" id="9815602at2"/>
<dbReference type="Gene3D" id="3.40.190.10">
    <property type="entry name" value="Periplasmic binding protein-like II"/>
    <property type="match status" value="2"/>
</dbReference>
<evidence type="ECO:0000256" key="10">
    <source>
        <dbReference type="ARBA" id="ARBA00033171"/>
    </source>
</evidence>
<evidence type="ECO:0000256" key="12">
    <source>
        <dbReference type="SAM" id="SignalP"/>
    </source>
</evidence>
<evidence type="ECO:0000256" key="9">
    <source>
        <dbReference type="ARBA" id="ARBA00023004"/>
    </source>
</evidence>
<evidence type="ECO:0000256" key="8">
    <source>
        <dbReference type="ARBA" id="ARBA00022977"/>
    </source>
</evidence>
<evidence type="ECO:0000313" key="15">
    <source>
        <dbReference type="Proteomes" id="UP000321523"/>
    </source>
</evidence>
<evidence type="ECO:0000256" key="7">
    <source>
        <dbReference type="ARBA" id="ARBA00022898"/>
    </source>
</evidence>
<evidence type="ECO:0000313" key="14">
    <source>
        <dbReference type="EMBL" id="GEO38317.1"/>
    </source>
</evidence>
<feature type="domain" description="SsuA/THI5-like" evidence="13">
    <location>
        <begin position="47"/>
        <end position="261"/>
    </location>
</feature>
<keyword evidence="8" id="KW-0784">Thiamine biosynthesis</keyword>
<evidence type="ECO:0000256" key="11">
    <source>
        <dbReference type="ARBA" id="ARBA00048179"/>
    </source>
</evidence>
<dbReference type="AlphaFoldDB" id="A0A512DPB2"/>
<dbReference type="InterPro" id="IPR015168">
    <property type="entry name" value="SsuA/THI5"/>
</dbReference>
<feature type="signal peptide" evidence="12">
    <location>
        <begin position="1"/>
        <end position="27"/>
    </location>
</feature>
<accession>A0A512DPB2</accession>
<comment type="subunit">
    <text evidence="4">Homodimer.</text>
</comment>
<dbReference type="InterPro" id="IPR027939">
    <property type="entry name" value="NMT1/THI5"/>
</dbReference>
<evidence type="ECO:0000256" key="6">
    <source>
        <dbReference type="ARBA" id="ARBA00022723"/>
    </source>
</evidence>
<comment type="function">
    <text evidence="1">Responsible for the formation of the pyrimidine heterocycle in the thiamine biosynthesis pathway. Catalyzes the formation of hydroxymethylpyrimidine phosphate (HMP-P) from histidine and pyridoxal phosphate (PLP). The protein uses PLP and the active site histidine to form HMP-P, generating an inactive enzyme. The enzyme can only undergo a single turnover, which suggests it is a suicide enzyme.</text>
</comment>
<evidence type="ECO:0000256" key="2">
    <source>
        <dbReference type="ARBA" id="ARBA00004948"/>
    </source>
</evidence>
<dbReference type="EMBL" id="BJYZ01000009">
    <property type="protein sequence ID" value="GEO38317.1"/>
    <property type="molecule type" value="Genomic_DNA"/>
</dbReference>
<comment type="similarity">
    <text evidence="3">Belongs to the NMT1/THI5 family.</text>
</comment>
<dbReference type="SUPFAM" id="SSF53850">
    <property type="entry name" value="Periplasmic binding protein-like II"/>
    <property type="match status" value="1"/>
</dbReference>
<dbReference type="GO" id="GO:0046872">
    <property type="term" value="F:metal ion binding"/>
    <property type="evidence" value="ECO:0007669"/>
    <property type="project" value="UniProtKB-KW"/>
</dbReference>
<dbReference type="GO" id="GO:0009228">
    <property type="term" value="P:thiamine biosynthetic process"/>
    <property type="evidence" value="ECO:0007669"/>
    <property type="project" value="UniProtKB-KW"/>
</dbReference>
<comment type="pathway">
    <text evidence="2">Cofactor biosynthesis; thiamine diphosphate biosynthesis.</text>
</comment>
<keyword evidence="12" id="KW-0732">Signal</keyword>
<evidence type="ECO:0000256" key="4">
    <source>
        <dbReference type="ARBA" id="ARBA00011738"/>
    </source>
</evidence>